<dbReference type="RefSeq" id="XP_044556810.1">
    <property type="nucleotide sequence ID" value="XM_044713787.1"/>
</dbReference>
<reference evidence="1 2" key="1">
    <citation type="journal article" date="2019" name="Sci. Rep.">
        <title>Nanopore sequencing improves the draft genome of the human pathogenic amoeba Naegleria fowleri.</title>
        <authorList>
            <person name="Liechti N."/>
            <person name="Schurch N."/>
            <person name="Bruggmann R."/>
            <person name="Wittwer M."/>
        </authorList>
    </citation>
    <scope>NUCLEOTIDE SEQUENCE [LARGE SCALE GENOMIC DNA]</scope>
    <source>
        <strain evidence="1 2">ATCC 30894</strain>
    </source>
</reference>
<dbReference type="OrthoDB" id="10299796at2759"/>
<dbReference type="VEuPathDB" id="AmoebaDB:FDP41_009791"/>
<dbReference type="VEuPathDB" id="AmoebaDB:NF0002600"/>
<proteinExistence type="predicted"/>
<organism evidence="1 2">
    <name type="scientific">Naegleria fowleri</name>
    <name type="common">Brain eating amoeba</name>
    <dbReference type="NCBI Taxonomy" id="5763"/>
    <lineage>
        <taxon>Eukaryota</taxon>
        <taxon>Discoba</taxon>
        <taxon>Heterolobosea</taxon>
        <taxon>Tetramitia</taxon>
        <taxon>Eutetramitia</taxon>
        <taxon>Vahlkampfiidae</taxon>
        <taxon>Naegleria</taxon>
    </lineage>
</organism>
<accession>A0A6A5BDB2</accession>
<comment type="caution">
    <text evidence="1">The sequence shown here is derived from an EMBL/GenBank/DDBJ whole genome shotgun (WGS) entry which is preliminary data.</text>
</comment>
<dbReference type="EMBL" id="VFQX01000072">
    <property type="protein sequence ID" value="KAF0972095.1"/>
    <property type="molecule type" value="Genomic_DNA"/>
</dbReference>
<keyword evidence="2" id="KW-1185">Reference proteome</keyword>
<protein>
    <submittedName>
        <fullName evidence="1">Uncharacterized protein</fullName>
    </submittedName>
</protein>
<sequence>MDLNWMWGDYVRSSREIADMYPVEYQRMFSRVSGSSQYVTSYPFVAMSTNVTSGNVGLSLGIPLTSPRIVRFYYNSICKLLYASVNIGISTISATPNKAWFDLVLYKLDKLETTVGGISAPTPYPFGNAPYGYYQRYPQLFTRRIPPSEEGIWIAFSDVSTIPNITDFGFGVLELGADHQINFAKANGIKGFRYLSEPYARHGLI</sequence>
<evidence type="ECO:0000313" key="1">
    <source>
        <dbReference type="EMBL" id="KAF0972095.1"/>
    </source>
</evidence>
<name>A0A6A5BDB2_NAEFO</name>
<dbReference type="Proteomes" id="UP000444721">
    <property type="component" value="Unassembled WGS sequence"/>
</dbReference>
<dbReference type="AlphaFoldDB" id="A0A6A5BDB2"/>
<dbReference type="VEuPathDB" id="AmoebaDB:NfTy_088120"/>
<evidence type="ECO:0000313" key="2">
    <source>
        <dbReference type="Proteomes" id="UP000444721"/>
    </source>
</evidence>
<gene>
    <name evidence="1" type="ORF">FDP41_009791</name>
</gene>
<dbReference type="GeneID" id="68117006"/>